<evidence type="ECO:0000256" key="5">
    <source>
        <dbReference type="ARBA" id="ARBA00022695"/>
    </source>
</evidence>
<evidence type="ECO:0000256" key="7">
    <source>
        <dbReference type="ARBA" id="ARBA00048552"/>
    </source>
</evidence>
<keyword evidence="6" id="KW-0804">Transcription</keyword>
<organism evidence="8">
    <name type="scientific">marine metagenome</name>
    <dbReference type="NCBI Taxonomy" id="408172"/>
    <lineage>
        <taxon>unclassified sequences</taxon>
        <taxon>metagenomes</taxon>
        <taxon>ecological metagenomes</taxon>
    </lineage>
</organism>
<dbReference type="NCBIfam" id="TIGR00690">
    <property type="entry name" value="rpoZ"/>
    <property type="match status" value="1"/>
</dbReference>
<gene>
    <name evidence="8" type="ORF">METZ01_LOCUS417288</name>
</gene>
<dbReference type="SUPFAM" id="SSF63562">
    <property type="entry name" value="RPB6/omega subunit-like"/>
    <property type="match status" value="1"/>
</dbReference>
<dbReference type="HAMAP" id="MF_00366">
    <property type="entry name" value="RNApol_bact_RpoZ"/>
    <property type="match status" value="1"/>
</dbReference>
<dbReference type="EMBL" id="UINC01163887">
    <property type="protein sequence ID" value="SVD64434.1"/>
    <property type="molecule type" value="Genomic_DNA"/>
</dbReference>
<dbReference type="GO" id="GO:0000428">
    <property type="term" value="C:DNA-directed RNA polymerase complex"/>
    <property type="evidence" value="ECO:0007669"/>
    <property type="project" value="UniProtKB-KW"/>
</dbReference>
<name>A0A382X0P2_9ZZZZ</name>
<evidence type="ECO:0000256" key="1">
    <source>
        <dbReference type="ARBA" id="ARBA00006711"/>
    </source>
</evidence>
<dbReference type="EC" id="2.7.7.6" evidence="2"/>
<dbReference type="InterPro" id="IPR006110">
    <property type="entry name" value="Pol_omega/Rpo6/RPB6"/>
</dbReference>
<protein>
    <recommendedName>
        <fullName evidence="2">DNA-directed RNA polymerase</fullName>
        <ecNumber evidence="2">2.7.7.6</ecNumber>
    </recommendedName>
</protein>
<dbReference type="PANTHER" id="PTHR34476:SF1">
    <property type="entry name" value="DNA-DIRECTED RNA POLYMERASE SUBUNIT OMEGA"/>
    <property type="match status" value="1"/>
</dbReference>
<dbReference type="GO" id="GO:0003677">
    <property type="term" value="F:DNA binding"/>
    <property type="evidence" value="ECO:0007669"/>
    <property type="project" value="InterPro"/>
</dbReference>
<dbReference type="AlphaFoldDB" id="A0A382X0P2"/>
<dbReference type="InterPro" id="IPR036161">
    <property type="entry name" value="RPB6/omega-like_sf"/>
</dbReference>
<keyword evidence="5" id="KW-0548">Nucleotidyltransferase</keyword>
<evidence type="ECO:0000256" key="2">
    <source>
        <dbReference type="ARBA" id="ARBA00012418"/>
    </source>
</evidence>
<comment type="similarity">
    <text evidence="1">Belongs to the RNA polymerase subunit omega family.</text>
</comment>
<keyword evidence="4" id="KW-0808">Transferase</keyword>
<reference evidence="8" key="1">
    <citation type="submission" date="2018-05" db="EMBL/GenBank/DDBJ databases">
        <authorList>
            <person name="Lanie J.A."/>
            <person name="Ng W.-L."/>
            <person name="Kazmierczak K.M."/>
            <person name="Andrzejewski T.M."/>
            <person name="Davidsen T.M."/>
            <person name="Wayne K.J."/>
            <person name="Tettelin H."/>
            <person name="Glass J.I."/>
            <person name="Rusch D."/>
            <person name="Podicherti R."/>
            <person name="Tsui H.-C.T."/>
            <person name="Winkler M.E."/>
        </authorList>
    </citation>
    <scope>NUCLEOTIDE SEQUENCE</scope>
</reference>
<proteinExistence type="inferred from homology"/>
<comment type="catalytic activity">
    <reaction evidence="7">
        <text>RNA(n) + a ribonucleoside 5'-triphosphate = RNA(n+1) + diphosphate</text>
        <dbReference type="Rhea" id="RHEA:21248"/>
        <dbReference type="Rhea" id="RHEA-COMP:14527"/>
        <dbReference type="Rhea" id="RHEA-COMP:17342"/>
        <dbReference type="ChEBI" id="CHEBI:33019"/>
        <dbReference type="ChEBI" id="CHEBI:61557"/>
        <dbReference type="ChEBI" id="CHEBI:140395"/>
        <dbReference type="EC" id="2.7.7.6"/>
    </reaction>
</comment>
<evidence type="ECO:0000256" key="6">
    <source>
        <dbReference type="ARBA" id="ARBA00023163"/>
    </source>
</evidence>
<evidence type="ECO:0000256" key="3">
    <source>
        <dbReference type="ARBA" id="ARBA00022478"/>
    </source>
</evidence>
<dbReference type="GO" id="GO:0006351">
    <property type="term" value="P:DNA-templated transcription"/>
    <property type="evidence" value="ECO:0007669"/>
    <property type="project" value="InterPro"/>
</dbReference>
<keyword evidence="3" id="KW-0240">DNA-directed RNA polymerase</keyword>
<dbReference type="Pfam" id="PF01192">
    <property type="entry name" value="RNA_pol_Rpb6"/>
    <property type="match status" value="1"/>
</dbReference>
<accession>A0A382X0P2</accession>
<feature type="non-terminal residue" evidence="8">
    <location>
        <position position="85"/>
    </location>
</feature>
<dbReference type="Gene3D" id="3.90.940.10">
    <property type="match status" value="1"/>
</dbReference>
<sequence>MARITVEDCLEHVDNRFELVLVAARRTRQLQLGHDPLVPEDRDKHTVIALREIAEGLVTSEILKEVEVDTRQELEEVFAPGEGEA</sequence>
<dbReference type="PANTHER" id="PTHR34476">
    <property type="entry name" value="DNA-DIRECTED RNA POLYMERASE SUBUNIT OMEGA"/>
    <property type="match status" value="1"/>
</dbReference>
<evidence type="ECO:0000256" key="4">
    <source>
        <dbReference type="ARBA" id="ARBA00022679"/>
    </source>
</evidence>
<evidence type="ECO:0000313" key="8">
    <source>
        <dbReference type="EMBL" id="SVD64434.1"/>
    </source>
</evidence>
<dbReference type="GO" id="GO:0003899">
    <property type="term" value="F:DNA-directed RNA polymerase activity"/>
    <property type="evidence" value="ECO:0007669"/>
    <property type="project" value="UniProtKB-EC"/>
</dbReference>
<dbReference type="SMART" id="SM01409">
    <property type="entry name" value="RNA_pol_Rpb6"/>
    <property type="match status" value="1"/>
</dbReference>
<dbReference type="InterPro" id="IPR003716">
    <property type="entry name" value="DNA-dir_RNA_pol_omega"/>
</dbReference>